<organism evidence="10 11">
    <name type="scientific">Hondaea fermentalgiana</name>
    <dbReference type="NCBI Taxonomy" id="2315210"/>
    <lineage>
        <taxon>Eukaryota</taxon>
        <taxon>Sar</taxon>
        <taxon>Stramenopiles</taxon>
        <taxon>Bigyra</taxon>
        <taxon>Labyrinthulomycetes</taxon>
        <taxon>Thraustochytrida</taxon>
        <taxon>Thraustochytriidae</taxon>
        <taxon>Hondaea</taxon>
    </lineage>
</organism>
<dbReference type="GO" id="GO:0030956">
    <property type="term" value="C:glutamyl-tRNA(Gln) amidotransferase complex"/>
    <property type="evidence" value="ECO:0007669"/>
    <property type="project" value="UniProtKB-UniRule"/>
</dbReference>
<dbReference type="GO" id="GO:0005739">
    <property type="term" value="C:mitochondrion"/>
    <property type="evidence" value="ECO:0007669"/>
    <property type="project" value="UniProtKB-SubCell"/>
</dbReference>
<dbReference type="GO" id="GO:0032543">
    <property type="term" value="P:mitochondrial translation"/>
    <property type="evidence" value="ECO:0007669"/>
    <property type="project" value="UniProtKB-UniRule"/>
</dbReference>
<evidence type="ECO:0000256" key="2">
    <source>
        <dbReference type="ARBA" id="ARBA00022598"/>
    </source>
</evidence>
<protein>
    <recommendedName>
        <fullName evidence="7">Glutamyl-tRNA(Gln) amidotransferase subunit B, mitochondrial</fullName>
        <shortName evidence="7">Glu-AdT subunit B</shortName>
        <ecNumber evidence="7">6.3.5.-</ecNumber>
    </recommendedName>
</protein>
<dbReference type="EMBL" id="BEYU01000113">
    <property type="protein sequence ID" value="GBG32049.1"/>
    <property type="molecule type" value="Genomic_DNA"/>
</dbReference>
<gene>
    <name evidence="10" type="ORF">FCC1311_082742</name>
</gene>
<comment type="similarity">
    <text evidence="1 7">Belongs to the GatB/GatE family. GatB subfamily.</text>
</comment>
<comment type="catalytic activity">
    <reaction evidence="6 7">
        <text>L-glutamyl-tRNA(Gln) + L-glutamine + ATP + H2O = L-glutaminyl-tRNA(Gln) + L-glutamate + ADP + phosphate + H(+)</text>
        <dbReference type="Rhea" id="RHEA:17521"/>
        <dbReference type="Rhea" id="RHEA-COMP:9681"/>
        <dbReference type="Rhea" id="RHEA-COMP:9684"/>
        <dbReference type="ChEBI" id="CHEBI:15377"/>
        <dbReference type="ChEBI" id="CHEBI:15378"/>
        <dbReference type="ChEBI" id="CHEBI:29985"/>
        <dbReference type="ChEBI" id="CHEBI:30616"/>
        <dbReference type="ChEBI" id="CHEBI:43474"/>
        <dbReference type="ChEBI" id="CHEBI:58359"/>
        <dbReference type="ChEBI" id="CHEBI:78520"/>
        <dbReference type="ChEBI" id="CHEBI:78521"/>
        <dbReference type="ChEBI" id="CHEBI:456216"/>
    </reaction>
</comment>
<dbReference type="InterPro" id="IPR017959">
    <property type="entry name" value="Asn/Gln-tRNA_amidoTrfase_suB/E"/>
</dbReference>
<feature type="domain" description="Asn/Gln amidotransferase" evidence="9">
    <location>
        <begin position="425"/>
        <end position="584"/>
    </location>
</feature>
<dbReference type="SUPFAM" id="SSF55931">
    <property type="entry name" value="Glutamine synthetase/guanido kinase"/>
    <property type="match status" value="2"/>
</dbReference>
<dbReference type="InterPro" id="IPR004413">
    <property type="entry name" value="GatB"/>
</dbReference>
<dbReference type="SUPFAM" id="SSF89095">
    <property type="entry name" value="GatB/YqeY motif"/>
    <property type="match status" value="1"/>
</dbReference>
<dbReference type="Pfam" id="PF02637">
    <property type="entry name" value="GatB_Yqey"/>
    <property type="match status" value="1"/>
</dbReference>
<evidence type="ECO:0000313" key="11">
    <source>
        <dbReference type="Proteomes" id="UP000241890"/>
    </source>
</evidence>
<keyword evidence="10" id="KW-0808">Transferase</keyword>
<dbReference type="SMART" id="SM00845">
    <property type="entry name" value="GatB_Yqey"/>
    <property type="match status" value="1"/>
</dbReference>
<comment type="caution">
    <text evidence="10">The sequence shown here is derived from an EMBL/GenBank/DDBJ whole genome shotgun (WGS) entry which is preliminary data.</text>
</comment>
<dbReference type="PANTHER" id="PTHR11659:SF0">
    <property type="entry name" value="GLUTAMYL-TRNA(GLN) AMIDOTRANSFERASE SUBUNIT B, MITOCHONDRIAL"/>
    <property type="match status" value="1"/>
</dbReference>
<feature type="compositionally biased region" description="Basic residues" evidence="8">
    <location>
        <begin position="152"/>
        <end position="165"/>
    </location>
</feature>
<comment type="subunit">
    <text evidence="7">Subunit of the heterotrimeric GatCAB amidotransferase (AdT) complex, composed of A, B and C subunits.</text>
</comment>
<dbReference type="HAMAP" id="MF_00121">
    <property type="entry name" value="GatB"/>
    <property type="match status" value="1"/>
</dbReference>
<keyword evidence="4 7" id="KW-0067">ATP-binding</keyword>
<dbReference type="GO" id="GO:0005524">
    <property type="term" value="F:ATP binding"/>
    <property type="evidence" value="ECO:0007669"/>
    <property type="project" value="UniProtKB-KW"/>
</dbReference>
<dbReference type="InterPro" id="IPR003789">
    <property type="entry name" value="Asn/Gln_tRNA_amidoTrase-B-like"/>
</dbReference>
<sequence length="588" mass="63870">MASAAVAKAAQAAQATATTSWRVKVGIEIHARVLARSKLFSGASTSFAHDLANPNEQVALFDAGLPGTLPRVNAACVDQAIRTGIALRGTVHPTSIFERKHYFYGDSPLGFQITQQRHPIVSGGALHVVLKDNSKEEEAARANKRKMEEKQRKKNEKKAKKKKNAKAAQQAEKEDAAATQASVDADDGNAADNTTASIEYRSLPQCTVRITRIQLEQDTGRMLPTLDGQKQLLDLNRAGTGVMEIVTEPDMESPQEAAEFVQTMQTLLRTVGTCDGNMEDGSLRADVNVSVHAPGINSHRVEVKNLNSIRAVSRAVEVEALRLVTEYRDVEPDDLPTMARPAETRAFDALEGVSRVLRSKEGAADYRFFPDPDLPPLVIAEERISNLALTMPPLPEEILARLQGPELALSQDDALVLFHEPGGVAYFDQVCVELNKIPEVSKDGPSQAANWICSVLLGLGEMSLRETLHPAFVAGVVDMVAKEEISRLTAKKLLSESVGDLAAVDPRPIVEANAWFQINDDAVLRELAASVLGQLAATPKGRKLISDFHGGKDALKGSFIGQVMRASGQRANPRLLEPIVLDELRRFQ</sequence>
<dbReference type="GO" id="GO:0016740">
    <property type="term" value="F:transferase activity"/>
    <property type="evidence" value="ECO:0007669"/>
    <property type="project" value="UniProtKB-KW"/>
</dbReference>
<keyword evidence="5 7" id="KW-0648">Protein biosynthesis</keyword>
<evidence type="ECO:0000256" key="4">
    <source>
        <dbReference type="ARBA" id="ARBA00022840"/>
    </source>
</evidence>
<evidence type="ECO:0000256" key="7">
    <source>
        <dbReference type="HAMAP-Rule" id="MF_03147"/>
    </source>
</evidence>
<evidence type="ECO:0000256" key="8">
    <source>
        <dbReference type="SAM" id="MobiDB-lite"/>
    </source>
</evidence>
<proteinExistence type="inferred from homology"/>
<dbReference type="InterPro" id="IPR023168">
    <property type="entry name" value="GatB_Yqey_C_2"/>
</dbReference>
<dbReference type="InterPro" id="IPR006075">
    <property type="entry name" value="Asn/Gln-tRNA_Trfase_suB/E_cat"/>
</dbReference>
<feature type="compositionally biased region" description="Basic and acidic residues" evidence="8">
    <location>
        <begin position="136"/>
        <end position="151"/>
    </location>
</feature>
<evidence type="ECO:0000256" key="6">
    <source>
        <dbReference type="ARBA" id="ARBA00047913"/>
    </source>
</evidence>
<evidence type="ECO:0000313" key="10">
    <source>
        <dbReference type="EMBL" id="GBG32049.1"/>
    </source>
</evidence>
<evidence type="ECO:0000256" key="3">
    <source>
        <dbReference type="ARBA" id="ARBA00022741"/>
    </source>
</evidence>
<dbReference type="Gene3D" id="1.10.10.410">
    <property type="match status" value="1"/>
</dbReference>
<dbReference type="OrthoDB" id="1722066at2759"/>
<reference evidence="10 11" key="1">
    <citation type="submission" date="2017-12" db="EMBL/GenBank/DDBJ databases">
        <title>Sequencing, de novo assembly and annotation of complete genome of a new Thraustochytrid species, strain FCC1311.</title>
        <authorList>
            <person name="Sedici K."/>
            <person name="Godart F."/>
            <person name="Aiese Cigliano R."/>
            <person name="Sanseverino W."/>
            <person name="Barakat M."/>
            <person name="Ortet P."/>
            <person name="Marechal E."/>
            <person name="Cagnac O."/>
            <person name="Amato A."/>
        </authorList>
    </citation>
    <scope>NUCLEOTIDE SEQUENCE [LARGE SCALE GENOMIC DNA]</scope>
</reference>
<accession>A0A2R5GP16</accession>
<evidence type="ECO:0000256" key="5">
    <source>
        <dbReference type="ARBA" id="ARBA00022917"/>
    </source>
</evidence>
<comment type="subcellular location">
    <subcellularLocation>
        <location evidence="7">Mitochondrion</location>
    </subcellularLocation>
</comment>
<dbReference type="InParanoid" id="A0A2R5GP16"/>
<comment type="function">
    <text evidence="7">Allows the formation of correctly charged Gln-tRNA(Gln) through the transamidation of misacylated Glu-tRNA(Gln) in the mitochondria. The reaction takes place in the presence of glutamine and ATP through an activated gamma-phospho-Glu-tRNA(Gln).</text>
</comment>
<name>A0A2R5GP16_9STRA</name>
<dbReference type="EC" id="6.3.5.-" evidence="7"/>
<evidence type="ECO:0000259" key="9">
    <source>
        <dbReference type="SMART" id="SM00845"/>
    </source>
</evidence>
<dbReference type="GO" id="GO:0050567">
    <property type="term" value="F:glutaminyl-tRNA synthase (glutamine-hydrolyzing) activity"/>
    <property type="evidence" value="ECO:0007669"/>
    <property type="project" value="UniProtKB-UniRule"/>
</dbReference>
<keyword evidence="7" id="KW-0496">Mitochondrion</keyword>
<dbReference type="GO" id="GO:0070681">
    <property type="term" value="P:glutaminyl-tRNAGln biosynthesis via transamidation"/>
    <property type="evidence" value="ECO:0007669"/>
    <property type="project" value="UniProtKB-UniRule"/>
</dbReference>
<keyword evidence="2 7" id="KW-0436">Ligase</keyword>
<feature type="region of interest" description="Disordered" evidence="8">
    <location>
        <begin position="136"/>
        <end position="190"/>
    </location>
</feature>
<keyword evidence="11" id="KW-1185">Reference proteome</keyword>
<dbReference type="InterPro" id="IPR014746">
    <property type="entry name" value="Gln_synth/guanido_kin_cat_dom"/>
</dbReference>
<evidence type="ECO:0000256" key="1">
    <source>
        <dbReference type="ARBA" id="ARBA00005306"/>
    </source>
</evidence>
<dbReference type="PANTHER" id="PTHR11659">
    <property type="entry name" value="GLUTAMYL-TRNA GLN AMIDOTRANSFERASE SUBUNIT B MITOCHONDRIAL AND PROKARYOTIC PET112-RELATED"/>
    <property type="match status" value="1"/>
</dbReference>
<keyword evidence="3 7" id="KW-0547">Nucleotide-binding</keyword>
<dbReference type="Pfam" id="PF02934">
    <property type="entry name" value="GatB_N"/>
    <property type="match status" value="2"/>
</dbReference>
<dbReference type="Proteomes" id="UP000241890">
    <property type="component" value="Unassembled WGS sequence"/>
</dbReference>
<dbReference type="InterPro" id="IPR018027">
    <property type="entry name" value="Asn/Gln_amidotransferase"/>
</dbReference>
<dbReference type="AlphaFoldDB" id="A0A2R5GP16"/>